<evidence type="ECO:0000256" key="1">
    <source>
        <dbReference type="ARBA" id="ARBA00022679"/>
    </source>
</evidence>
<keyword evidence="1 2" id="KW-0808">Transferase</keyword>
<evidence type="ECO:0000313" key="2">
    <source>
        <dbReference type="EMBL" id="MCV6988092.1"/>
    </source>
</evidence>
<dbReference type="RefSeq" id="WP_083071601.1">
    <property type="nucleotide sequence ID" value="NZ_JACKTG010000009.1"/>
</dbReference>
<dbReference type="InterPro" id="IPR003673">
    <property type="entry name" value="CoA-Trfase_fam_III"/>
</dbReference>
<sequence>MIKLLEGIRVLECAMLPTGDQTSRLLGDLGADVIKIERPGTGDYLRELGDRITDQNSVFHLFCNRNKRSVELNLRSDEGRAIFFELLTTADIFVDGFAGDACDKLGIGYQAQREVKSDIIYCQANGFGTRGSYSQIPVHGYMMGAVAGQSQLQVSDDGVVTEVVHPQGLYFSGSIDGPLSTALYAALTAAAALRYRDQTGHGCYIDAAGADAVLANQSLDAVLAWNRDRITDRRNPPPPVGLDPRRRPKYTYYQTKDDKIVLLAAIEHKFWDNFCRAIDREDLLDAQNKTFAVDFADGGRADLLDELIPVFRSRTAAEWMDIARMYDIPLCPANSKTDALTDPHLVAREIVHHSQHPVAGPYTSTGWPAPVGGQPFDTSRPAPALGEHTGEVLADIGYSSDDVAALRGRGVV</sequence>
<dbReference type="AlphaFoldDB" id="A0AAW5RZX0"/>
<dbReference type="GO" id="GO:0008410">
    <property type="term" value="F:CoA-transferase activity"/>
    <property type="evidence" value="ECO:0007669"/>
    <property type="project" value="TreeGrafter"/>
</dbReference>
<dbReference type="InterPro" id="IPR050483">
    <property type="entry name" value="CoA-transferase_III_domain"/>
</dbReference>
<name>A0AAW5RZX0_MYCBC</name>
<dbReference type="PANTHER" id="PTHR48207">
    <property type="entry name" value="SUCCINATE--HYDROXYMETHYLGLUTARATE COA-TRANSFERASE"/>
    <property type="match status" value="1"/>
</dbReference>
<gene>
    <name evidence="2" type="ORF">H7I91_02030</name>
</gene>
<dbReference type="Pfam" id="PF02515">
    <property type="entry name" value="CoA_transf_3"/>
    <property type="match status" value="1"/>
</dbReference>
<dbReference type="Gene3D" id="3.40.50.10540">
    <property type="entry name" value="Crotonobetainyl-coa:carnitine coa-transferase, domain 1"/>
    <property type="match status" value="1"/>
</dbReference>
<comment type="caution">
    <text evidence="2">The sequence shown here is derived from an EMBL/GenBank/DDBJ whole genome shotgun (WGS) entry which is preliminary data.</text>
</comment>
<dbReference type="Proteomes" id="UP001207588">
    <property type="component" value="Unassembled WGS sequence"/>
</dbReference>
<dbReference type="EMBL" id="JACKTG010000009">
    <property type="protein sequence ID" value="MCV6988092.1"/>
    <property type="molecule type" value="Genomic_DNA"/>
</dbReference>
<dbReference type="Gene3D" id="3.30.1540.10">
    <property type="entry name" value="formyl-coa transferase, domain 3"/>
    <property type="match status" value="1"/>
</dbReference>
<proteinExistence type="predicted"/>
<organism evidence="2 3">
    <name type="scientific">Mycobacterium bouchedurhonense</name>
    <dbReference type="NCBI Taxonomy" id="701041"/>
    <lineage>
        <taxon>Bacteria</taxon>
        <taxon>Bacillati</taxon>
        <taxon>Actinomycetota</taxon>
        <taxon>Actinomycetes</taxon>
        <taxon>Mycobacteriales</taxon>
        <taxon>Mycobacteriaceae</taxon>
        <taxon>Mycobacterium</taxon>
        <taxon>Mycobacterium avium complex (MAC)</taxon>
    </lineage>
</organism>
<dbReference type="PANTHER" id="PTHR48207:SF3">
    <property type="entry name" value="SUCCINATE--HYDROXYMETHYLGLUTARATE COA-TRANSFERASE"/>
    <property type="match status" value="1"/>
</dbReference>
<accession>A0AAW5RZX0</accession>
<dbReference type="SUPFAM" id="SSF89796">
    <property type="entry name" value="CoA-transferase family III (CaiB/BaiF)"/>
    <property type="match status" value="1"/>
</dbReference>
<evidence type="ECO:0000313" key="3">
    <source>
        <dbReference type="Proteomes" id="UP001207588"/>
    </source>
</evidence>
<reference evidence="2" key="2">
    <citation type="journal article" date="2022" name="BMC Genomics">
        <title>Comparative genome analysis of mycobacteria focusing on tRNA and non-coding RNA.</title>
        <authorList>
            <person name="Behra P.R.K."/>
            <person name="Pettersson B.M.F."/>
            <person name="Ramesh M."/>
            <person name="Das S."/>
            <person name="Dasgupta S."/>
            <person name="Kirsebom L.A."/>
        </authorList>
    </citation>
    <scope>NUCLEOTIDE SEQUENCE</scope>
    <source>
        <strain evidence="2">DSM 45439</strain>
    </source>
</reference>
<dbReference type="InterPro" id="IPR023606">
    <property type="entry name" value="CoA-Trfase_III_dom_1_sf"/>
</dbReference>
<dbReference type="InterPro" id="IPR044855">
    <property type="entry name" value="CoA-Trfase_III_dom3_sf"/>
</dbReference>
<reference evidence="2" key="1">
    <citation type="submission" date="2020-07" db="EMBL/GenBank/DDBJ databases">
        <authorList>
            <person name="Pettersson B.M.F."/>
            <person name="Behra P.R.K."/>
            <person name="Ramesh M."/>
            <person name="Das S."/>
            <person name="Dasgupta S."/>
            <person name="Kirsebom L.A."/>
        </authorList>
    </citation>
    <scope>NUCLEOTIDE SEQUENCE</scope>
    <source>
        <strain evidence="2">DSM 45439</strain>
    </source>
</reference>
<protein>
    <submittedName>
        <fullName evidence="2">CoA transferase</fullName>
    </submittedName>
</protein>